<evidence type="ECO:0000256" key="4">
    <source>
        <dbReference type="ARBA" id="ARBA00023125"/>
    </source>
</evidence>
<keyword evidence="3" id="KW-0805">Transcription regulation</keyword>
<dbReference type="Gene3D" id="3.90.1150.10">
    <property type="entry name" value="Aspartate Aminotransferase, domain 1"/>
    <property type="match status" value="1"/>
</dbReference>
<dbReference type="EMBL" id="SOFG01000015">
    <property type="protein sequence ID" value="TFB86246.1"/>
    <property type="molecule type" value="Genomic_DNA"/>
</dbReference>
<comment type="caution">
    <text evidence="8">The sequence shown here is derived from an EMBL/GenBank/DDBJ whole genome shotgun (WGS) entry which is preliminary data.</text>
</comment>
<dbReference type="InterPro" id="IPR015421">
    <property type="entry name" value="PyrdxlP-dep_Trfase_major"/>
</dbReference>
<sequence length="553" mass="57307">MSDTQLSARALESKLGEWRTGGSAYRGLADRIRLLALDGRLTAGTRLPAERELGVRLGLSRTTVTAAYRELRAAGLLSSVRGSGSVVRLPGSGAGSLAAAGPGSGRASGDTGVLDLSKATMSALGGLADVAARAAEDLSRHLNGPGFDPVGIPELRAAIAERYRVRGLPTDPEQIMVTIGAQHAIALLARVFVSRGDRVLIEQPSYPHAVEAFSAAGARLVPVSVTARGSAGSAAEAEAEAGAAVAGLAAGSGALPARAAGGADPDGSSGWDEPALLQALRGSNPVLGYLMPDFHNPTGQTMPAEQRTRVIEAAARQGTVLIADETMGELSIDRSDDFMPFAAYAPGERGSVGINGYGTAVDSGTDVGTGAGTGDRGTVVTVGSVGKTIWGGLRIGWIRAEPALIRRLVAARTATDMGTPILEQLIVTRMLPEMPAILERRSRELRAGRDHVEALLAERFPEWAVPHVDGGLTAWVNLGRPASSQLALAARNHGLLVPAGPRFGVDGAFERFLRVPFCHGALEMERAVDALGLAWGSLLRHPLPDTGYLADVV</sequence>
<organism evidence="8 9">
    <name type="scientific">Cryobacterium algoricola</name>
    <dbReference type="NCBI Taxonomy" id="1259183"/>
    <lineage>
        <taxon>Bacteria</taxon>
        <taxon>Bacillati</taxon>
        <taxon>Actinomycetota</taxon>
        <taxon>Actinomycetes</taxon>
        <taxon>Micrococcales</taxon>
        <taxon>Microbacteriaceae</taxon>
        <taxon>Cryobacterium</taxon>
    </lineage>
</organism>
<dbReference type="RefSeq" id="WP_134535082.1">
    <property type="nucleotide sequence ID" value="NZ_SOFG01000015.1"/>
</dbReference>
<accession>A0ABY2ICX0</accession>
<keyword evidence="5" id="KW-0804">Transcription</keyword>
<dbReference type="InterPro" id="IPR001763">
    <property type="entry name" value="Rhodanese-like_dom"/>
</dbReference>
<keyword evidence="4" id="KW-0238">DNA-binding</keyword>
<reference evidence="8 9" key="1">
    <citation type="submission" date="2019-03" db="EMBL/GenBank/DDBJ databases">
        <title>Genomics of glacier-inhabiting Cryobacterium strains.</title>
        <authorList>
            <person name="Liu Q."/>
            <person name="Xin Y.-H."/>
        </authorList>
    </citation>
    <scope>NUCLEOTIDE SEQUENCE [LARGE SCALE GENOMIC DNA]</scope>
    <source>
        <strain evidence="8 9">MDB2-B</strain>
    </source>
</reference>
<evidence type="ECO:0000313" key="8">
    <source>
        <dbReference type="EMBL" id="TFB86246.1"/>
    </source>
</evidence>
<evidence type="ECO:0000313" key="9">
    <source>
        <dbReference type="Proteomes" id="UP000297608"/>
    </source>
</evidence>
<dbReference type="Gene3D" id="1.10.10.10">
    <property type="entry name" value="Winged helix-like DNA-binding domain superfamily/Winged helix DNA-binding domain"/>
    <property type="match status" value="1"/>
</dbReference>
<dbReference type="SMART" id="SM00345">
    <property type="entry name" value="HTH_GNTR"/>
    <property type="match status" value="1"/>
</dbReference>
<dbReference type="Pfam" id="PF00155">
    <property type="entry name" value="Aminotran_1_2"/>
    <property type="match status" value="2"/>
</dbReference>
<dbReference type="InterPro" id="IPR015424">
    <property type="entry name" value="PyrdxlP-dep_Trfase"/>
</dbReference>
<dbReference type="PANTHER" id="PTHR46577">
    <property type="entry name" value="HTH-TYPE TRANSCRIPTIONAL REGULATORY PROTEIN GABR"/>
    <property type="match status" value="1"/>
</dbReference>
<dbReference type="Pfam" id="PF00392">
    <property type="entry name" value="GntR"/>
    <property type="match status" value="1"/>
</dbReference>
<name>A0ABY2ICX0_9MICO</name>
<dbReference type="CDD" id="cd07377">
    <property type="entry name" value="WHTH_GntR"/>
    <property type="match status" value="1"/>
</dbReference>
<feature type="domain" description="HTH gntR-type" evidence="7">
    <location>
        <begin position="22"/>
        <end position="90"/>
    </location>
</feature>
<dbReference type="SUPFAM" id="SSF53383">
    <property type="entry name" value="PLP-dependent transferases"/>
    <property type="match status" value="1"/>
</dbReference>
<dbReference type="InterPro" id="IPR000524">
    <property type="entry name" value="Tscrpt_reg_HTH_GntR"/>
</dbReference>
<dbReference type="SUPFAM" id="SSF46785">
    <property type="entry name" value="Winged helix' DNA-binding domain"/>
    <property type="match status" value="1"/>
</dbReference>
<comment type="similarity">
    <text evidence="1">In the C-terminal section; belongs to the class-I pyridoxal-phosphate-dependent aminotransferase family.</text>
</comment>
<keyword evidence="8" id="KW-0032">Aminotransferase</keyword>
<dbReference type="InterPro" id="IPR036388">
    <property type="entry name" value="WH-like_DNA-bd_sf"/>
</dbReference>
<dbReference type="PROSITE" id="PS50206">
    <property type="entry name" value="RHODANESE_3"/>
    <property type="match status" value="1"/>
</dbReference>
<evidence type="ECO:0000256" key="3">
    <source>
        <dbReference type="ARBA" id="ARBA00023015"/>
    </source>
</evidence>
<evidence type="ECO:0000256" key="1">
    <source>
        <dbReference type="ARBA" id="ARBA00005384"/>
    </source>
</evidence>
<dbReference type="InterPro" id="IPR015422">
    <property type="entry name" value="PyrdxlP-dep_Trfase_small"/>
</dbReference>
<evidence type="ECO:0000256" key="5">
    <source>
        <dbReference type="ARBA" id="ARBA00023163"/>
    </source>
</evidence>
<evidence type="ECO:0000259" key="7">
    <source>
        <dbReference type="PROSITE" id="PS50949"/>
    </source>
</evidence>
<dbReference type="PANTHER" id="PTHR46577:SF1">
    <property type="entry name" value="HTH-TYPE TRANSCRIPTIONAL REGULATORY PROTEIN GABR"/>
    <property type="match status" value="1"/>
</dbReference>
<keyword evidence="2" id="KW-0663">Pyridoxal phosphate</keyword>
<dbReference type="PROSITE" id="PS50949">
    <property type="entry name" value="HTH_GNTR"/>
    <property type="match status" value="1"/>
</dbReference>
<dbReference type="InterPro" id="IPR036390">
    <property type="entry name" value="WH_DNA-bd_sf"/>
</dbReference>
<dbReference type="Gene3D" id="3.40.640.10">
    <property type="entry name" value="Type I PLP-dependent aspartate aminotransferase-like (Major domain)"/>
    <property type="match status" value="2"/>
</dbReference>
<dbReference type="InterPro" id="IPR004839">
    <property type="entry name" value="Aminotransferase_I/II_large"/>
</dbReference>
<proteinExistence type="inferred from homology"/>
<dbReference type="CDD" id="cd00609">
    <property type="entry name" value="AAT_like"/>
    <property type="match status" value="1"/>
</dbReference>
<gene>
    <name evidence="8" type="ORF">E3O44_12375</name>
</gene>
<feature type="domain" description="Rhodanese" evidence="6">
    <location>
        <begin position="465"/>
        <end position="484"/>
    </location>
</feature>
<evidence type="ECO:0000256" key="2">
    <source>
        <dbReference type="ARBA" id="ARBA00022898"/>
    </source>
</evidence>
<dbReference type="PRINTS" id="PR00035">
    <property type="entry name" value="HTHGNTR"/>
</dbReference>
<dbReference type="Proteomes" id="UP000297608">
    <property type="component" value="Unassembled WGS sequence"/>
</dbReference>
<dbReference type="InterPro" id="IPR051446">
    <property type="entry name" value="HTH_trans_reg/aminotransferase"/>
</dbReference>
<keyword evidence="8" id="KW-0808">Transferase</keyword>
<keyword evidence="9" id="KW-1185">Reference proteome</keyword>
<protein>
    <submittedName>
        <fullName evidence="8">PLP-dependent aminotransferase family protein</fullName>
    </submittedName>
</protein>
<evidence type="ECO:0000259" key="6">
    <source>
        <dbReference type="PROSITE" id="PS50206"/>
    </source>
</evidence>
<dbReference type="GO" id="GO:0008483">
    <property type="term" value="F:transaminase activity"/>
    <property type="evidence" value="ECO:0007669"/>
    <property type="project" value="UniProtKB-KW"/>
</dbReference>